<protein>
    <recommendedName>
        <fullName evidence="3">Lipoprotein</fullName>
    </recommendedName>
</protein>
<name>A0A5B2TXT2_9FLAO</name>
<dbReference type="Proteomes" id="UP000323188">
    <property type="component" value="Unassembled WGS sequence"/>
</dbReference>
<sequence length="181" mass="20363">MIVLRKIGLLFVGLVLLFSCSDKQDFGQYDDLTITPTFETSIFYVKTQESIINRVTGISFFTQDFNFDAFEEDIFAERVLEGSITYELENTTSKEIEITIEFLNENGDVLDTEFFQMDAAPTALLTRVVAYGGADKSLDILRNTSQVRLSARNLGDNTSTSNLPDPAIELRSIAKFTVRVK</sequence>
<evidence type="ECO:0008006" key="3">
    <source>
        <dbReference type="Google" id="ProtNLM"/>
    </source>
</evidence>
<accession>A0A5B2TXT2</accession>
<evidence type="ECO:0000313" key="2">
    <source>
        <dbReference type="Proteomes" id="UP000323188"/>
    </source>
</evidence>
<dbReference type="AlphaFoldDB" id="A0A5B2TXT2"/>
<reference evidence="1 2" key="1">
    <citation type="submission" date="2019-09" db="EMBL/GenBank/DDBJ databases">
        <authorList>
            <person name="Khan S.A."/>
            <person name="Jeon C.O."/>
            <person name="Chun B.H."/>
            <person name="Jeong S.E."/>
        </authorList>
    </citation>
    <scope>NUCLEOTIDE SEQUENCE [LARGE SCALE GENOMIC DNA]</scope>
    <source>
        <strain evidence="1 2">KCTC 42508</strain>
    </source>
</reference>
<proteinExistence type="predicted"/>
<comment type="caution">
    <text evidence="1">The sequence shown here is derived from an EMBL/GenBank/DDBJ whole genome shotgun (WGS) entry which is preliminary data.</text>
</comment>
<dbReference type="EMBL" id="VUOE01000001">
    <property type="protein sequence ID" value="KAA2218460.1"/>
    <property type="molecule type" value="Genomic_DNA"/>
</dbReference>
<organism evidence="1 2">
    <name type="scientific">Maribacter flavus</name>
    <dbReference type="NCBI Taxonomy" id="1658664"/>
    <lineage>
        <taxon>Bacteria</taxon>
        <taxon>Pseudomonadati</taxon>
        <taxon>Bacteroidota</taxon>
        <taxon>Flavobacteriia</taxon>
        <taxon>Flavobacteriales</taxon>
        <taxon>Flavobacteriaceae</taxon>
        <taxon>Maribacter</taxon>
    </lineage>
</organism>
<gene>
    <name evidence="1" type="ORF">F0361_02225</name>
</gene>
<dbReference type="PROSITE" id="PS51257">
    <property type="entry name" value="PROKAR_LIPOPROTEIN"/>
    <property type="match status" value="1"/>
</dbReference>
<evidence type="ECO:0000313" key="1">
    <source>
        <dbReference type="EMBL" id="KAA2218460.1"/>
    </source>
</evidence>